<dbReference type="GeneID" id="20211771"/>
<dbReference type="OMA" id="YMESYLE"/>
<dbReference type="PANTHER" id="PTHR46394">
    <property type="entry name" value="ANNEXIN"/>
    <property type="match status" value="1"/>
</dbReference>
<dbReference type="KEGG" id="hro:HELRODRAFT_190994"/>
<dbReference type="EMBL" id="KB096183">
    <property type="protein sequence ID" value="ESO07609.1"/>
    <property type="molecule type" value="Genomic_DNA"/>
</dbReference>
<proteinExistence type="predicted"/>
<dbReference type="STRING" id="6412.T1FSH4"/>
<dbReference type="GO" id="GO:0006629">
    <property type="term" value="P:lipid metabolic process"/>
    <property type="evidence" value="ECO:0007669"/>
    <property type="project" value="UniProtKB-KW"/>
</dbReference>
<sequence length="522" mass="60351">MSSEETAHMITTSILEQYQYPFENVVFEGGDNKVLAYCGAVKVLEESGVWKQIERLAGSGTGAVVAAFLAVGYNSQQLKKMFQQDLQQLNSKCCSCCIPLSTNNSVLKLLSKKIKESSGNKDLTFAQLYSRFKKELCVVVANLTRSDLELHHVKTTPDLPVIQSVRMSLANPVTNDMVKERNKALKVDDVMTGGGLLANYPLHVFDGWWLSLQEDDSFMKRMTQLADQQQINRERFNNFNNKTIGFITIDDRTIEQMLSAKLVKNVNEVAMNKKPYDTQLFKNLLKISNERSKLSKQYKDFLSQADTFTEFIKTKMNSKVRVSKQEDAVQILKEARLTDDDVKLLFGTKKEALDQIVNVFNNNNNEQKISLKDPLNLERRRKHFEFVNYHMRDNQNAPSKIYQRQAVENLLRVYQLNNIFENERNVDRTIMINTKFINSTTTRKSLKDQDRMFLDEQGQNAMKFFLEEQTRRRPLLKDVSNGGFAPEKDSYSHEDLKQFIDDDISEVIDEKDYMESYLERVL</sequence>
<dbReference type="EnsemblMetazoa" id="HelroT190994">
    <property type="protein sequence ID" value="HelroP190994"/>
    <property type="gene ID" value="HelroG190994"/>
</dbReference>
<dbReference type="EMBL" id="AMQM01003484">
    <property type="status" value="NOT_ANNOTATED_CDS"/>
    <property type="molecule type" value="Genomic_DNA"/>
</dbReference>
<dbReference type="Proteomes" id="UP000015101">
    <property type="component" value="Unassembled WGS sequence"/>
</dbReference>
<keyword evidence="6" id="KW-1185">Reference proteome</keyword>
<dbReference type="Gene3D" id="3.40.1090.10">
    <property type="entry name" value="Cytosolic phospholipase A2 catalytic domain"/>
    <property type="match status" value="2"/>
</dbReference>
<dbReference type="PANTHER" id="PTHR46394:SF1">
    <property type="entry name" value="PNPLA DOMAIN-CONTAINING PROTEIN"/>
    <property type="match status" value="1"/>
</dbReference>
<dbReference type="HOGENOM" id="CLU_028564_1_0_1"/>
<feature type="domain" description="PNPLA" evidence="3">
    <location>
        <begin position="25"/>
        <end position="206"/>
    </location>
</feature>
<evidence type="ECO:0000313" key="5">
    <source>
        <dbReference type="EnsemblMetazoa" id="HelroP190994"/>
    </source>
</evidence>
<reference evidence="5" key="3">
    <citation type="submission" date="2015-06" db="UniProtKB">
        <authorList>
            <consortium name="EnsemblMetazoa"/>
        </authorList>
    </citation>
    <scope>IDENTIFICATION</scope>
</reference>
<evidence type="ECO:0000313" key="4">
    <source>
        <dbReference type="EMBL" id="ESO07609.1"/>
    </source>
</evidence>
<dbReference type="CDD" id="cd07207">
    <property type="entry name" value="Pat_ExoU_VipD_like"/>
    <property type="match status" value="1"/>
</dbReference>
<reference evidence="6" key="1">
    <citation type="submission" date="2012-12" db="EMBL/GenBank/DDBJ databases">
        <authorList>
            <person name="Hellsten U."/>
            <person name="Grimwood J."/>
            <person name="Chapman J.A."/>
            <person name="Shapiro H."/>
            <person name="Aerts A."/>
            <person name="Otillar R.P."/>
            <person name="Terry A.Y."/>
            <person name="Boore J.L."/>
            <person name="Simakov O."/>
            <person name="Marletaz F."/>
            <person name="Cho S.-J."/>
            <person name="Edsinger-Gonzales E."/>
            <person name="Havlak P."/>
            <person name="Kuo D.-H."/>
            <person name="Larsson T."/>
            <person name="Lv J."/>
            <person name="Arendt D."/>
            <person name="Savage R."/>
            <person name="Osoegawa K."/>
            <person name="de Jong P."/>
            <person name="Lindberg D.R."/>
            <person name="Seaver E.C."/>
            <person name="Weisblat D.A."/>
            <person name="Putnam N.H."/>
            <person name="Grigoriev I.V."/>
            <person name="Rokhsar D.S."/>
        </authorList>
    </citation>
    <scope>NUCLEOTIDE SEQUENCE</scope>
</reference>
<protein>
    <recommendedName>
        <fullName evidence="3">PNPLA domain-containing protein</fullName>
    </recommendedName>
</protein>
<dbReference type="CTD" id="20211771"/>
<name>T1FSH4_HELRO</name>
<evidence type="ECO:0000313" key="6">
    <source>
        <dbReference type="Proteomes" id="UP000015101"/>
    </source>
</evidence>
<dbReference type="SUPFAM" id="SSF52151">
    <property type="entry name" value="FabD/lysophospholipase-like"/>
    <property type="match status" value="1"/>
</dbReference>
<comment type="caution">
    <text evidence="2">Lacks conserved residue(s) required for the propagation of feature annotation.</text>
</comment>
<evidence type="ECO:0000259" key="3">
    <source>
        <dbReference type="PROSITE" id="PS51635"/>
    </source>
</evidence>
<dbReference type="PROSITE" id="PS51635">
    <property type="entry name" value="PNPLA"/>
    <property type="match status" value="1"/>
</dbReference>
<dbReference type="RefSeq" id="XP_009014220.1">
    <property type="nucleotide sequence ID" value="XM_009015972.1"/>
</dbReference>
<dbReference type="AlphaFoldDB" id="T1FSH4"/>
<dbReference type="InterPro" id="IPR052580">
    <property type="entry name" value="Lipid_Hydrolase"/>
</dbReference>
<organism evidence="5 6">
    <name type="scientific">Helobdella robusta</name>
    <name type="common">Californian leech</name>
    <dbReference type="NCBI Taxonomy" id="6412"/>
    <lineage>
        <taxon>Eukaryota</taxon>
        <taxon>Metazoa</taxon>
        <taxon>Spiralia</taxon>
        <taxon>Lophotrochozoa</taxon>
        <taxon>Annelida</taxon>
        <taxon>Clitellata</taxon>
        <taxon>Hirudinea</taxon>
        <taxon>Rhynchobdellida</taxon>
        <taxon>Glossiphoniidae</taxon>
        <taxon>Helobdella</taxon>
    </lineage>
</organism>
<dbReference type="InParanoid" id="T1FSH4"/>
<dbReference type="OrthoDB" id="412240at2759"/>
<dbReference type="eggNOG" id="ENOG502QVQJ">
    <property type="taxonomic scope" value="Eukaryota"/>
</dbReference>
<reference evidence="4 6" key="2">
    <citation type="journal article" date="2013" name="Nature">
        <title>Insights into bilaterian evolution from three spiralian genomes.</title>
        <authorList>
            <person name="Simakov O."/>
            <person name="Marletaz F."/>
            <person name="Cho S.J."/>
            <person name="Edsinger-Gonzales E."/>
            <person name="Havlak P."/>
            <person name="Hellsten U."/>
            <person name="Kuo D.H."/>
            <person name="Larsson T."/>
            <person name="Lv J."/>
            <person name="Arendt D."/>
            <person name="Savage R."/>
            <person name="Osoegawa K."/>
            <person name="de Jong P."/>
            <person name="Grimwood J."/>
            <person name="Chapman J.A."/>
            <person name="Shapiro H."/>
            <person name="Aerts A."/>
            <person name="Otillar R.P."/>
            <person name="Terry A.Y."/>
            <person name="Boore J.L."/>
            <person name="Grigoriev I.V."/>
            <person name="Lindberg D.R."/>
            <person name="Seaver E.C."/>
            <person name="Weisblat D.A."/>
            <person name="Putnam N.H."/>
            <person name="Rokhsar D.S."/>
        </authorList>
    </citation>
    <scope>NUCLEOTIDE SEQUENCE</scope>
</reference>
<gene>
    <name evidence="5" type="primary">20211771</name>
    <name evidence="4" type="ORF">HELRODRAFT_190994</name>
</gene>
<evidence type="ECO:0000256" key="1">
    <source>
        <dbReference type="ARBA" id="ARBA00023098"/>
    </source>
</evidence>
<keyword evidence="1" id="KW-0443">Lipid metabolism</keyword>
<dbReference type="InterPro" id="IPR002641">
    <property type="entry name" value="PNPLA_dom"/>
</dbReference>
<accession>T1FSH4</accession>
<dbReference type="InterPro" id="IPR016035">
    <property type="entry name" value="Acyl_Trfase/lysoPLipase"/>
</dbReference>
<evidence type="ECO:0000256" key="2">
    <source>
        <dbReference type="PROSITE-ProRule" id="PRU01161"/>
    </source>
</evidence>
<dbReference type="Pfam" id="PF01734">
    <property type="entry name" value="Patatin"/>
    <property type="match status" value="1"/>
</dbReference>